<dbReference type="PhylomeDB" id="A0A0G4F1Y4"/>
<reference evidence="7" key="1">
    <citation type="submission" date="2014-11" db="EMBL/GenBank/DDBJ databases">
        <authorList>
            <person name="Otto D Thomas"/>
            <person name="Naeem Raeece"/>
        </authorList>
    </citation>
    <scope>NUCLEOTIDE SEQUENCE</scope>
</reference>
<dbReference type="AlphaFoldDB" id="A0A0G4F1Y4"/>
<evidence type="ECO:0000256" key="6">
    <source>
        <dbReference type="SAM" id="SignalP"/>
    </source>
</evidence>
<proteinExistence type="predicted"/>
<evidence type="ECO:0000256" key="4">
    <source>
        <dbReference type="ARBA" id="ARBA00022729"/>
    </source>
</evidence>
<comment type="subcellular location">
    <subcellularLocation>
        <location evidence="1">Secreted</location>
        <location evidence="1">Cell wall</location>
    </subcellularLocation>
</comment>
<protein>
    <recommendedName>
        <fullName evidence="8">Receptor L-domain domain-containing protein</fullName>
    </recommendedName>
</protein>
<evidence type="ECO:0000313" key="7">
    <source>
        <dbReference type="EMBL" id="CEM05632.1"/>
    </source>
</evidence>
<evidence type="ECO:0000256" key="2">
    <source>
        <dbReference type="ARBA" id="ARBA00022512"/>
    </source>
</evidence>
<dbReference type="VEuPathDB" id="CryptoDB:Cvel_14672"/>
<dbReference type="InterPro" id="IPR051648">
    <property type="entry name" value="CWI-Assembly_Regulator"/>
</dbReference>
<dbReference type="InterPro" id="IPR036941">
    <property type="entry name" value="Rcpt_L-dom_sf"/>
</dbReference>
<gene>
    <name evidence="7" type="ORF">Cvel_14672</name>
</gene>
<evidence type="ECO:0000256" key="3">
    <source>
        <dbReference type="ARBA" id="ARBA00022525"/>
    </source>
</evidence>
<organism evidence="7">
    <name type="scientific">Chromera velia CCMP2878</name>
    <dbReference type="NCBI Taxonomy" id="1169474"/>
    <lineage>
        <taxon>Eukaryota</taxon>
        <taxon>Sar</taxon>
        <taxon>Alveolata</taxon>
        <taxon>Colpodellida</taxon>
        <taxon>Chromeraceae</taxon>
        <taxon>Chromera</taxon>
    </lineage>
</organism>
<dbReference type="Gene3D" id="3.80.20.20">
    <property type="entry name" value="Receptor L-domain"/>
    <property type="match status" value="1"/>
</dbReference>
<feature type="chain" id="PRO_5005188167" description="Receptor L-domain domain-containing protein" evidence="6">
    <location>
        <begin position="18"/>
        <end position="519"/>
    </location>
</feature>
<accession>A0A0G4F1Y4</accession>
<sequence length="519" mass="56073">MIRCLGVVGVLSSVALAVPLPELDVEKLRGEFGDLGKGLDLKGLGDLSGGLKVGEFGFDKLNLFDKKDKKKGPCDFTLPIPKGLKCPPPPPAECNNVFTGTFSTTGAESMGGDQVPSLDSNGCDLSPLDGVCKIEGDLIITNCRFTDLKELRSLREVTGKFILSELLFLKNFDDLSSLMTVGGDLDIQNVPLVKRIAPPGFCNLETVGRQLDLDNQSSETWPLELIYFPAVKTVGSLEFDDWNESMTAILFPKLESVFNDIEIDMNTNLQLIYMPELKSVGEAQDGDVEINQNCGDLVIWLPKLETAWFFEIDDNLGLKCVEMSSLKTVLYPNDASAVEIDDNAQLLEVRLDSLETVAGGIDIAENGRLKSLRLPKLQSLGNNLALIGMFSLKNIEIPLLPAIPGVLNLADLPSLESLNLNSLTSIDGDLTITQTLLTDLDTFSNVQNVAGNNTLAIRHNVKMTSAEGLAGAVSVPVFTKEFICDNPLLADLPVSFGGLNEDPVVCDASEPPCDCSFTL</sequence>
<feature type="signal peptide" evidence="6">
    <location>
        <begin position="1"/>
        <end position="17"/>
    </location>
</feature>
<keyword evidence="5" id="KW-0325">Glycoprotein</keyword>
<dbReference type="SUPFAM" id="SSF52058">
    <property type="entry name" value="L domain-like"/>
    <property type="match status" value="3"/>
</dbReference>
<keyword evidence="4 6" id="KW-0732">Signal</keyword>
<keyword evidence="2" id="KW-0134">Cell wall</keyword>
<dbReference type="PANTHER" id="PTHR31018">
    <property type="entry name" value="SPORULATION-SPECIFIC PROTEIN-RELATED"/>
    <property type="match status" value="1"/>
</dbReference>
<name>A0A0G4F1Y4_9ALVE</name>
<dbReference type="PANTHER" id="PTHR31018:SF3">
    <property type="entry name" value="RECEPTOR PROTEIN-TYROSINE KINASE"/>
    <property type="match status" value="1"/>
</dbReference>
<evidence type="ECO:0008006" key="8">
    <source>
        <dbReference type="Google" id="ProtNLM"/>
    </source>
</evidence>
<evidence type="ECO:0000256" key="1">
    <source>
        <dbReference type="ARBA" id="ARBA00004191"/>
    </source>
</evidence>
<keyword evidence="3" id="KW-0964">Secreted</keyword>
<evidence type="ECO:0000256" key="5">
    <source>
        <dbReference type="ARBA" id="ARBA00023180"/>
    </source>
</evidence>
<dbReference type="EMBL" id="CDMZ01000058">
    <property type="protein sequence ID" value="CEM05632.1"/>
    <property type="molecule type" value="Genomic_DNA"/>
</dbReference>